<dbReference type="EMBL" id="BK015347">
    <property type="protein sequence ID" value="DAE02508.1"/>
    <property type="molecule type" value="Genomic_DNA"/>
</dbReference>
<name>A0A8S5P8I5_9CAUD</name>
<dbReference type="GO" id="GO:0003677">
    <property type="term" value="F:DNA binding"/>
    <property type="evidence" value="ECO:0007669"/>
    <property type="project" value="InterPro"/>
</dbReference>
<dbReference type="Gene3D" id="1.10.260.40">
    <property type="entry name" value="lambda repressor-like DNA-binding domains"/>
    <property type="match status" value="1"/>
</dbReference>
<dbReference type="InterPro" id="IPR001387">
    <property type="entry name" value="Cro/C1-type_HTH"/>
</dbReference>
<evidence type="ECO:0000313" key="2">
    <source>
        <dbReference type="EMBL" id="DAE02508.1"/>
    </source>
</evidence>
<proteinExistence type="predicted"/>
<evidence type="ECO:0000259" key="1">
    <source>
        <dbReference type="PROSITE" id="PS50943"/>
    </source>
</evidence>
<accession>A0A8S5P8I5</accession>
<dbReference type="PROSITE" id="PS50943">
    <property type="entry name" value="HTH_CROC1"/>
    <property type="match status" value="1"/>
</dbReference>
<sequence>MTIERWQQEFADRLRNKMNERGWGIRKTAKESGLSIMTISKYVNALVVPRCTELMKLANAFSVNPSYFIDFGESVEFLIGR</sequence>
<dbReference type="Pfam" id="PF01381">
    <property type="entry name" value="HTH_3"/>
    <property type="match status" value="1"/>
</dbReference>
<protein>
    <submittedName>
        <fullName evidence="2">Helix-turn-helix domain protein</fullName>
    </submittedName>
</protein>
<organism evidence="2">
    <name type="scientific">Siphoviridae sp. ctmYS12</name>
    <dbReference type="NCBI Taxonomy" id="2825652"/>
    <lineage>
        <taxon>Viruses</taxon>
        <taxon>Duplodnaviria</taxon>
        <taxon>Heunggongvirae</taxon>
        <taxon>Uroviricota</taxon>
        <taxon>Caudoviricetes</taxon>
    </lineage>
</organism>
<dbReference type="InterPro" id="IPR010982">
    <property type="entry name" value="Lambda_DNA-bd_dom_sf"/>
</dbReference>
<reference evidence="2" key="1">
    <citation type="journal article" date="2021" name="Proc. Natl. Acad. Sci. U.S.A.">
        <title>A Catalog of Tens of Thousands of Viruses from Human Metagenomes Reveals Hidden Associations with Chronic Diseases.</title>
        <authorList>
            <person name="Tisza M.J."/>
            <person name="Buck C.B."/>
        </authorList>
    </citation>
    <scope>NUCLEOTIDE SEQUENCE</scope>
    <source>
        <strain evidence="2">CtmYS12</strain>
    </source>
</reference>
<feature type="domain" description="HTH cro/C1-type" evidence="1">
    <location>
        <begin position="14"/>
        <end position="68"/>
    </location>
</feature>
<dbReference type="CDD" id="cd00093">
    <property type="entry name" value="HTH_XRE"/>
    <property type="match status" value="1"/>
</dbReference>
<dbReference type="SMART" id="SM00530">
    <property type="entry name" value="HTH_XRE"/>
    <property type="match status" value="1"/>
</dbReference>
<dbReference type="SUPFAM" id="SSF47413">
    <property type="entry name" value="lambda repressor-like DNA-binding domains"/>
    <property type="match status" value="1"/>
</dbReference>